<sequence length="349" mass="39129">MAENTKIEWATHTFNPWEGCQKVGPGCDHCYAETRNARFGGGTAVNWGPGAPRRLTSAANWRKPLAWQAEAKRTGIRPRVFCASLADVFDNAVEDMWRADLANLISDTPDLDWLLLTKRIGNAAEMLQIAFDGPTPSNVWLGATVVNQQEADRDIPKLLAVPAHKRFLSIEPMLGPIDLTSIKAPRYPDEPEDSLEIDWRFDALTTGDHYWFDGENGFPGDCGDGPYRQHRIDWVIAGGESGSGSRPSHPDWYRDLRRQCAEATIHGDEAPVPFLFKQWGEWVGYLDRDRDDPDWRRPYSDYERSVSFAFLNLAGGCGFHGERLHVMKRVGKKAAGRLLDGIEHNGVPA</sequence>
<evidence type="ECO:0000313" key="2">
    <source>
        <dbReference type="Proteomes" id="UP000681425"/>
    </source>
</evidence>
<proteinExistence type="predicted"/>
<dbReference type="RefSeq" id="WP_212607903.1">
    <property type="nucleotide sequence ID" value="NZ_CP073910.1"/>
</dbReference>
<evidence type="ECO:0000313" key="1">
    <source>
        <dbReference type="EMBL" id="QUT04008.1"/>
    </source>
</evidence>
<gene>
    <name evidence="1" type="ORF">KFK14_12715</name>
</gene>
<name>A0A975K4K6_9SPHN</name>
<accession>A0A975K4K6</accession>
<dbReference type="KEGG" id="spph:KFK14_12715"/>
<dbReference type="InterPro" id="IPR011101">
    <property type="entry name" value="DUF5131"/>
</dbReference>
<dbReference type="Pfam" id="PF07505">
    <property type="entry name" value="DUF5131"/>
    <property type="match status" value="1"/>
</dbReference>
<dbReference type="AlphaFoldDB" id="A0A975K4K6"/>
<organism evidence="1 2">
    <name type="scientific">Sphingobium phenoxybenzoativorans</name>
    <dbReference type="NCBI Taxonomy" id="1592790"/>
    <lineage>
        <taxon>Bacteria</taxon>
        <taxon>Pseudomonadati</taxon>
        <taxon>Pseudomonadota</taxon>
        <taxon>Alphaproteobacteria</taxon>
        <taxon>Sphingomonadales</taxon>
        <taxon>Sphingomonadaceae</taxon>
        <taxon>Sphingobium</taxon>
    </lineage>
</organism>
<reference evidence="1" key="1">
    <citation type="submission" date="2021-04" db="EMBL/GenBank/DDBJ databases">
        <title>Isolation of p-tert-butylphenol degrading bacteria Sphingobium phenoxybenzoativorans Tas13 from active sludge.</title>
        <authorList>
            <person name="Li Y."/>
        </authorList>
    </citation>
    <scope>NUCLEOTIDE SEQUENCE</scope>
    <source>
        <strain evidence="1">Tas13</strain>
    </source>
</reference>
<dbReference type="Proteomes" id="UP000681425">
    <property type="component" value="Chromosome"/>
</dbReference>
<dbReference type="EMBL" id="CP073910">
    <property type="protein sequence ID" value="QUT04008.1"/>
    <property type="molecule type" value="Genomic_DNA"/>
</dbReference>
<protein>
    <submittedName>
        <fullName evidence="1">Phage Gp37/Gp68 family protein</fullName>
    </submittedName>
</protein>
<keyword evidence="2" id="KW-1185">Reference proteome</keyword>